<evidence type="ECO:0000256" key="1">
    <source>
        <dbReference type="ARBA" id="ARBA00023015"/>
    </source>
</evidence>
<dbReference type="Proteomes" id="UP000321275">
    <property type="component" value="Unassembled WGS sequence"/>
</dbReference>
<dbReference type="Gene3D" id="1.10.10.60">
    <property type="entry name" value="Homeodomain-like"/>
    <property type="match status" value="1"/>
</dbReference>
<dbReference type="InterPro" id="IPR053142">
    <property type="entry name" value="PchR_regulatory_protein"/>
</dbReference>
<dbReference type="InterPro" id="IPR018062">
    <property type="entry name" value="HTH_AraC-typ_CS"/>
</dbReference>
<dbReference type="PROSITE" id="PS01124">
    <property type="entry name" value="HTH_ARAC_FAMILY_2"/>
    <property type="match status" value="1"/>
</dbReference>
<comment type="caution">
    <text evidence="5">The sequence shown here is derived from an EMBL/GenBank/DDBJ whole genome shotgun (WGS) entry which is preliminary data.</text>
</comment>
<dbReference type="Pfam" id="PF12833">
    <property type="entry name" value="HTH_18"/>
    <property type="match status" value="1"/>
</dbReference>
<evidence type="ECO:0000256" key="2">
    <source>
        <dbReference type="ARBA" id="ARBA00023125"/>
    </source>
</evidence>
<keyword evidence="1" id="KW-0805">Transcription regulation</keyword>
<organism evidence="5 6">
    <name type="scientific">Bisbaumannia pacifica</name>
    <dbReference type="NCBI Taxonomy" id="77098"/>
    <lineage>
        <taxon>Bacteria</taxon>
        <taxon>Pseudomonadati</taxon>
        <taxon>Pseudomonadota</taxon>
        <taxon>Gammaproteobacteria</taxon>
        <taxon>Oceanospirillales</taxon>
        <taxon>Halomonadaceae</taxon>
        <taxon>Bisbaumannia</taxon>
    </lineage>
</organism>
<accession>A0A510X579</accession>
<dbReference type="GO" id="GO:0003700">
    <property type="term" value="F:DNA-binding transcription factor activity"/>
    <property type="evidence" value="ECO:0007669"/>
    <property type="project" value="InterPro"/>
</dbReference>
<dbReference type="GO" id="GO:0043565">
    <property type="term" value="F:sequence-specific DNA binding"/>
    <property type="evidence" value="ECO:0007669"/>
    <property type="project" value="InterPro"/>
</dbReference>
<dbReference type="SUPFAM" id="SSF46689">
    <property type="entry name" value="Homeodomain-like"/>
    <property type="match status" value="2"/>
</dbReference>
<dbReference type="PANTHER" id="PTHR47893:SF1">
    <property type="entry name" value="REGULATORY PROTEIN PCHR"/>
    <property type="match status" value="1"/>
</dbReference>
<dbReference type="InterPro" id="IPR018060">
    <property type="entry name" value="HTH_AraC"/>
</dbReference>
<dbReference type="EMBL" id="BJUK01000003">
    <property type="protein sequence ID" value="GEK46121.1"/>
    <property type="molecule type" value="Genomic_DNA"/>
</dbReference>
<dbReference type="PROSITE" id="PS00041">
    <property type="entry name" value="HTH_ARAC_FAMILY_1"/>
    <property type="match status" value="1"/>
</dbReference>
<keyword evidence="6" id="KW-1185">Reference proteome</keyword>
<evidence type="ECO:0000313" key="5">
    <source>
        <dbReference type="EMBL" id="GEK46121.1"/>
    </source>
</evidence>
<dbReference type="AlphaFoldDB" id="A0A510X579"/>
<reference evidence="5 6" key="1">
    <citation type="submission" date="2019-07" db="EMBL/GenBank/DDBJ databases">
        <title>Whole genome shotgun sequence of Halomonas pacifica NBRC 102220.</title>
        <authorList>
            <person name="Hosoyama A."/>
            <person name="Uohara A."/>
            <person name="Ohji S."/>
            <person name="Ichikawa N."/>
        </authorList>
    </citation>
    <scope>NUCLEOTIDE SEQUENCE [LARGE SCALE GENOMIC DNA]</scope>
    <source>
        <strain evidence="5 6">NBRC 102220</strain>
    </source>
</reference>
<dbReference type="PANTHER" id="PTHR47893">
    <property type="entry name" value="REGULATORY PROTEIN PCHR"/>
    <property type="match status" value="1"/>
</dbReference>
<proteinExistence type="predicted"/>
<feature type="domain" description="HTH araC/xylS-type" evidence="4">
    <location>
        <begin position="226"/>
        <end position="323"/>
    </location>
</feature>
<gene>
    <name evidence="5" type="ORF">HPA02_04040</name>
</gene>
<evidence type="ECO:0000259" key="4">
    <source>
        <dbReference type="PROSITE" id="PS01124"/>
    </source>
</evidence>
<dbReference type="SMART" id="SM00342">
    <property type="entry name" value="HTH_ARAC"/>
    <property type="match status" value="1"/>
</dbReference>
<name>A0A510X579_9GAMM</name>
<protein>
    <recommendedName>
        <fullName evidence="4">HTH araC/xylS-type domain-containing protein</fullName>
    </recommendedName>
</protein>
<keyword evidence="3" id="KW-0804">Transcription</keyword>
<sequence>MEVCDMGAYPGRVRSPRRLTMGQVNLARRERGKERRQLPKEVGECYSERIALESDLILIRLRYRPCCDLCEETVDPHGRAMLAITLGLEGQSGYQGGDGAELAFRAGFTTITAFRSNHGERHYRAGETVSQLRLLVGEETLKKYLGSERTKALLGNGGVRQLAFRKNTTLSQGHATALNGHLGQPGPGLLDMHIHALSLLAEQLRLISPATPAPSRLGCWDIEKLERVRDLMAERMDHPLTIPYLCAEVGLNEFKLKEGFRRYFNTTPHRMLLEMRMRKAHALLESGCQVAQVAYRVGYRHPSNFSTAFSRFFGRAPKAVFGKRRG</sequence>
<evidence type="ECO:0000256" key="3">
    <source>
        <dbReference type="ARBA" id="ARBA00023163"/>
    </source>
</evidence>
<keyword evidence="2" id="KW-0238">DNA-binding</keyword>
<dbReference type="InterPro" id="IPR009057">
    <property type="entry name" value="Homeodomain-like_sf"/>
</dbReference>
<evidence type="ECO:0000313" key="6">
    <source>
        <dbReference type="Proteomes" id="UP000321275"/>
    </source>
</evidence>